<organism evidence="1">
    <name type="scientific">marine metagenome</name>
    <dbReference type="NCBI Taxonomy" id="408172"/>
    <lineage>
        <taxon>unclassified sequences</taxon>
        <taxon>metagenomes</taxon>
        <taxon>ecological metagenomes</taxon>
    </lineage>
</organism>
<protein>
    <submittedName>
        <fullName evidence="1">Uncharacterized protein</fullName>
    </submittedName>
</protein>
<dbReference type="EMBL" id="UINC01203180">
    <property type="protein sequence ID" value="SVE23315.1"/>
    <property type="molecule type" value="Genomic_DNA"/>
</dbReference>
<reference evidence="1" key="1">
    <citation type="submission" date="2018-05" db="EMBL/GenBank/DDBJ databases">
        <authorList>
            <person name="Lanie J.A."/>
            <person name="Ng W.-L."/>
            <person name="Kazmierczak K.M."/>
            <person name="Andrzejewski T.M."/>
            <person name="Davidsen T.M."/>
            <person name="Wayne K.J."/>
            <person name="Tettelin H."/>
            <person name="Glass J.I."/>
            <person name="Rusch D."/>
            <person name="Podicherti R."/>
            <person name="Tsui H.-C.T."/>
            <person name="Winkler M.E."/>
        </authorList>
    </citation>
    <scope>NUCLEOTIDE SEQUENCE</scope>
</reference>
<gene>
    <name evidence="1" type="ORF">METZ01_LOCUS476169</name>
</gene>
<feature type="non-terminal residue" evidence="1">
    <location>
        <position position="1"/>
    </location>
</feature>
<proteinExistence type="predicted"/>
<sequence>LERFKPVRSAVRENVLWSIVILCSHGAEITGNALNPTIVALKEVMRNDQNVICVGFAMDALNRLANLRPRSETVTSLIEDLHANLLTTLKESPAQSWESLVRGGLSPQALSEFD</sequence>
<dbReference type="AlphaFoldDB" id="A0A383BVN8"/>
<name>A0A383BVN8_9ZZZZ</name>
<evidence type="ECO:0000313" key="1">
    <source>
        <dbReference type="EMBL" id="SVE23315.1"/>
    </source>
</evidence>
<accession>A0A383BVN8</accession>